<protein>
    <recommendedName>
        <fullName evidence="5">Porin</fullName>
    </recommendedName>
</protein>
<keyword evidence="4" id="KW-1185">Reference proteome</keyword>
<feature type="signal peptide" evidence="2">
    <location>
        <begin position="1"/>
        <end position="27"/>
    </location>
</feature>
<evidence type="ECO:0000256" key="1">
    <source>
        <dbReference type="SAM" id="Coils"/>
    </source>
</evidence>
<dbReference type="InterPro" id="IPR045748">
    <property type="entry name" value="DcaP"/>
</dbReference>
<name>A0ABX1MN90_9RHOO</name>
<dbReference type="EMBL" id="WTVR01000023">
    <property type="protein sequence ID" value="NMF89419.1"/>
    <property type="molecule type" value="Genomic_DNA"/>
</dbReference>
<evidence type="ECO:0000313" key="3">
    <source>
        <dbReference type="EMBL" id="NMF89419.1"/>
    </source>
</evidence>
<dbReference type="Pfam" id="PF19577">
    <property type="entry name" value="DcaP"/>
    <property type="match status" value="1"/>
</dbReference>
<evidence type="ECO:0000313" key="4">
    <source>
        <dbReference type="Proteomes" id="UP000652074"/>
    </source>
</evidence>
<proteinExistence type="predicted"/>
<organism evidence="3 4">
    <name type="scientific">Aromatoleum petrolei</name>
    <dbReference type="NCBI Taxonomy" id="76116"/>
    <lineage>
        <taxon>Bacteria</taxon>
        <taxon>Pseudomonadati</taxon>
        <taxon>Pseudomonadota</taxon>
        <taxon>Betaproteobacteria</taxon>
        <taxon>Rhodocyclales</taxon>
        <taxon>Rhodocyclaceae</taxon>
        <taxon>Aromatoleum</taxon>
    </lineage>
</organism>
<dbReference type="Proteomes" id="UP000652074">
    <property type="component" value="Unassembled WGS sequence"/>
</dbReference>
<dbReference type="RefSeq" id="WP_169206784.1">
    <property type="nucleotide sequence ID" value="NZ_CP059560.1"/>
</dbReference>
<gene>
    <name evidence="3" type="ORF">GPA26_13165</name>
</gene>
<keyword evidence="1" id="KW-0175">Coiled coil</keyword>
<accession>A0ABX1MN90</accession>
<comment type="caution">
    <text evidence="3">The sequence shown here is derived from an EMBL/GenBank/DDBJ whole genome shotgun (WGS) entry which is preliminary data.</text>
</comment>
<evidence type="ECO:0000256" key="2">
    <source>
        <dbReference type="SAM" id="SignalP"/>
    </source>
</evidence>
<feature type="chain" id="PRO_5047386530" description="Porin" evidence="2">
    <location>
        <begin position="28"/>
        <end position="451"/>
    </location>
</feature>
<dbReference type="SUPFAM" id="SSF56935">
    <property type="entry name" value="Porins"/>
    <property type="match status" value="1"/>
</dbReference>
<evidence type="ECO:0008006" key="5">
    <source>
        <dbReference type="Google" id="ProtNLM"/>
    </source>
</evidence>
<reference evidence="3 4" key="1">
    <citation type="submission" date="2019-12" db="EMBL/GenBank/DDBJ databases">
        <title>Comparative genomics gives insights into the taxonomy of the Azoarcus-Aromatoleum group and reveals separate origins of nif in the plant-associated Azoarcus and non-plant-associated Aromatoleum sub-groups.</title>
        <authorList>
            <person name="Lafos M."/>
            <person name="Maluk M."/>
            <person name="Batista M."/>
            <person name="Junghare M."/>
            <person name="Carmona M."/>
            <person name="Faoro H."/>
            <person name="Cruz L.M."/>
            <person name="Battistoni F."/>
            <person name="De Souza E."/>
            <person name="Pedrosa F."/>
            <person name="Chen W.-M."/>
            <person name="Poole P.S."/>
            <person name="Dixon R.A."/>
            <person name="James E.K."/>
        </authorList>
    </citation>
    <scope>NUCLEOTIDE SEQUENCE [LARGE SCALE GENOMIC DNA]</scope>
    <source>
        <strain evidence="3 4">ToN1</strain>
    </source>
</reference>
<feature type="coiled-coil region" evidence="1">
    <location>
        <begin position="27"/>
        <end position="54"/>
    </location>
</feature>
<keyword evidence="2" id="KW-0732">Signal</keyword>
<sequence>MRHGLAQGATRAAIGLLLGAATSAAQASEAGEEVAELKALIRGLQAQIDELRQGRAAAPAAAPAAVPDKKYVEVGDLPGSFKMPGTDTSIKVYGHARFDATYDFKGRLSNINTVGWANSLFVQPLDHTAAGGRPGQTYVTARGSRFGLLASTPTGTEAGPLLAKLEADFDGRNDLGGETQTAVRLREAYMKVGGLLVGQSWSTFVDLRAVPELVEWNSTGIVPTIRQAMLRYTKPLDERSRVELAVENSIGNSWARTPNADFDTSYDLVARFDRDTDWGHFSLRGVTMEYENDRHSKRGYGLAASARVNLGARDSIVMLAAGGDGIGRYMYNGLVQQAAETPDGLRLWKAWGAHLGYTHKWTDTLRSTAAVAYTRFQRDDAANAAQLAAVGGANSDFAPNRALRQLFLNTLWNPYRNVDVGLDYTVGQRETFQDDEGTISRLSAMVRYRFE</sequence>